<sequence length="38" mass="3734">MIPRPGSGSAGLRAERLVLAGQLGSDGGAAVRFRGGPV</sequence>
<evidence type="ECO:0000313" key="2">
    <source>
        <dbReference type="Proteomes" id="UP000031523"/>
    </source>
</evidence>
<dbReference type="AlphaFoldDB" id="A0A0B5F1P5"/>
<gene>
    <name evidence="1" type="ORF">SLNWT_5134</name>
</gene>
<dbReference type="EMBL" id="CP010519">
    <property type="protein sequence ID" value="AJE85510.1"/>
    <property type="molecule type" value="Genomic_DNA"/>
</dbReference>
<reference evidence="1 2" key="1">
    <citation type="submission" date="2015-01" db="EMBL/GenBank/DDBJ databases">
        <title>Enhanced salinomycin production by adjusting the supply of polyketide extender units in Streptomyce albus DSM 41398.</title>
        <authorList>
            <person name="Lu C."/>
        </authorList>
    </citation>
    <scope>NUCLEOTIDE SEQUENCE [LARGE SCALE GENOMIC DNA]</scope>
    <source>
        <strain evidence="2">ATCC 21838 / DSM 41398 / FERM P-419 / JCM 4703 / NBRC 107858</strain>
    </source>
</reference>
<organism evidence="1 2">
    <name type="scientific">Streptomyces albus (strain ATCC 21838 / DSM 41398 / FERM P-419 / JCM 4703 / NBRC 107858)</name>
    <dbReference type="NCBI Taxonomy" id="1081613"/>
    <lineage>
        <taxon>Bacteria</taxon>
        <taxon>Bacillati</taxon>
        <taxon>Actinomycetota</taxon>
        <taxon>Actinomycetes</taxon>
        <taxon>Kitasatosporales</taxon>
        <taxon>Streptomycetaceae</taxon>
        <taxon>Streptomyces</taxon>
    </lineage>
</organism>
<evidence type="ECO:0000313" key="1">
    <source>
        <dbReference type="EMBL" id="AJE85510.1"/>
    </source>
</evidence>
<protein>
    <submittedName>
        <fullName evidence="1">Uncharacterized protein</fullName>
    </submittedName>
</protein>
<proteinExistence type="predicted"/>
<dbReference type="Proteomes" id="UP000031523">
    <property type="component" value="Chromosome"/>
</dbReference>
<keyword evidence="2" id="KW-1185">Reference proteome</keyword>
<accession>A0A0B5F1P5</accession>
<name>A0A0B5F1P5_STRA4</name>
<dbReference type="KEGG" id="sals:SLNWT_5134"/>